<evidence type="ECO:0000313" key="6">
    <source>
        <dbReference type="EMBL" id="GLW89523.1"/>
    </source>
</evidence>
<keyword evidence="2" id="KW-0964">Secreted</keyword>
<feature type="compositionally biased region" description="Polar residues" evidence="4">
    <location>
        <begin position="60"/>
        <end position="73"/>
    </location>
</feature>
<keyword evidence="3" id="KW-0843">Virulence</keyword>
<comment type="caution">
    <text evidence="6">The sequence shown here is derived from an EMBL/GenBank/DDBJ whole genome shotgun (WGS) entry which is preliminary data.</text>
</comment>
<organism evidence="6 7">
    <name type="scientific">Actinokineospora globicatena</name>
    <dbReference type="NCBI Taxonomy" id="103729"/>
    <lineage>
        <taxon>Bacteria</taxon>
        <taxon>Bacillati</taxon>
        <taxon>Actinomycetota</taxon>
        <taxon>Actinomycetes</taxon>
        <taxon>Pseudonocardiales</taxon>
        <taxon>Pseudonocardiaceae</taxon>
        <taxon>Actinokineospora</taxon>
    </lineage>
</organism>
<dbReference type="InterPro" id="IPR003284">
    <property type="entry name" value="Sal_SpvB"/>
</dbReference>
<dbReference type="PANTHER" id="PTHR32305">
    <property type="match status" value="1"/>
</dbReference>
<dbReference type="RefSeq" id="WP_285606858.1">
    <property type="nucleotide sequence ID" value="NZ_BSSD01000001.1"/>
</dbReference>
<dbReference type="InterPro" id="IPR006530">
    <property type="entry name" value="YD"/>
</dbReference>
<evidence type="ECO:0000256" key="3">
    <source>
        <dbReference type="ARBA" id="ARBA00023026"/>
    </source>
</evidence>
<protein>
    <submittedName>
        <fullName evidence="6">Type IV secretion protein Rhs</fullName>
    </submittedName>
</protein>
<dbReference type="GO" id="GO:0005576">
    <property type="term" value="C:extracellular region"/>
    <property type="evidence" value="ECO:0007669"/>
    <property type="project" value="UniProtKB-SubCell"/>
</dbReference>
<dbReference type="Proteomes" id="UP001165042">
    <property type="component" value="Unassembled WGS sequence"/>
</dbReference>
<dbReference type="Pfam" id="PF03534">
    <property type="entry name" value="SpvB"/>
    <property type="match status" value="1"/>
</dbReference>
<name>A0A9W6V823_9PSEU</name>
<evidence type="ECO:0000259" key="5">
    <source>
        <dbReference type="PROSITE" id="PS01159"/>
    </source>
</evidence>
<comment type="subcellular location">
    <subcellularLocation>
        <location evidence="1">Secreted</location>
    </subcellularLocation>
</comment>
<evidence type="ECO:0000256" key="4">
    <source>
        <dbReference type="SAM" id="MobiDB-lite"/>
    </source>
</evidence>
<dbReference type="InterPro" id="IPR031325">
    <property type="entry name" value="RHS_repeat"/>
</dbReference>
<dbReference type="Pfam" id="PF05593">
    <property type="entry name" value="RHS_repeat"/>
    <property type="match status" value="1"/>
</dbReference>
<feature type="domain" description="WW" evidence="5">
    <location>
        <begin position="229"/>
        <end position="254"/>
    </location>
</feature>
<proteinExistence type="predicted"/>
<evidence type="ECO:0000256" key="2">
    <source>
        <dbReference type="ARBA" id="ARBA00022525"/>
    </source>
</evidence>
<dbReference type="PROSITE" id="PS01159">
    <property type="entry name" value="WW_DOMAIN_1"/>
    <property type="match status" value="1"/>
</dbReference>
<gene>
    <name evidence="6" type="ORF">Aglo03_03390</name>
</gene>
<evidence type="ECO:0000313" key="7">
    <source>
        <dbReference type="Proteomes" id="UP001165042"/>
    </source>
</evidence>
<keyword evidence="7" id="KW-1185">Reference proteome</keyword>
<sequence>MRKHHHIRTITRSLVIALGAGLITAVTVTPAAAVGGPSVALPTIPSVPVTSPVQAARPTDQASANALSGNQPVGGTVADGGGRATATPLSVSASWSVAAQSGDFTWSYPLPVPQVPGGLTPGLALSYRSSAVDGLTSATNNQPGWVGDGWDLGVGFIERRYGACANDTMGGTTPPQTGDLCWRSDNGVSSNGGAMVKVDNTAFRFQNDDDSRIERKFDVVNGDNDNEYWKVTAVDGTQYFYGSRPASNSTWTVPVFGDDVGEPCHQSTFAASSCAQAWRWNLDKVVDPHGNVIVYTYAKETNSYGRNLQNTAVAYDRGGYLTQADYGLRDDLPGPALGVVKFEVADRCVAGSDCVASKPENWPDVPWTNKCDTATCAGKHSPTFWTTKRLNRVLTQSWNGTAPSDVDSWTLAQSFPDPGDLEKAALWLKSITHTGHAGGTAITLNPVTFEGKRLPNRVEAVDGVGPLNRYRVTGVVSEAGGLTEVVYAAPNCVSGSSMPANPETNTLRCYPAKWQKKDYAERTDHFHKYVVASVRSSDRTALNFDQRITYEYLDGAAWRYDRSEFTKDADRTWNDYRGYGRVRVHGGGEVDDPSPATMTELRYYRGMHGDKLPVGTRTVSVTDSAGLSREDSDWLAGQQYESQRHLGETETVVDKVITTPGWIGPTATRDHLKAYKVNSSAVDNYTANGAAWIKTRTEYTYDAHGQLTATNDLGDVTTATDDRCTRVEYARNETAWLVSYPTAVSTVAVNCATTPVLPDHGIGASRVFYDGLAAGVAPTKGDVTSSEVVRDWPASGPVYQTTGSATYDLYGRVKDVTDVLGKTAVTEYTPTTGGPVTQVKSTNPIGQAATLTMSGARGLTTKMKTINNLTVEYGYDALGRTTEVWLPNRPKASYSASTKYVYDIRNDRASSVTTSSIRPDGLYNVGTTLYDGHYRVRQIQAPTTGGRLLTDTRYDAQGRAYKSTQPYFNSGAVDTTLWAASEVDVPGWTKSLFDGAGRQTGSVYYKGATEAWRSTVAYEADRVHSTPPQGGTATTEIANARGQLVERREYTAPTPTGTYRSTTYGYDAAGRMNRATNTAGSNWRWTYDVRGNLVRSEDPDRGVNTMVYANTGQRLTSTDSRGTTLALEYDQYGRLTGQFQGSLAGQQLEKYTYDTALLGKGKTASATRYVNGVPAYTTQTDSYTTLGLPSKTTVTVPTSEGALAGSYSTHYTYTFDGQLAGMTYPAVPAAGVASEGMTINHDTLGRPVSSNTASTIVGWSEYTVYGELARVRLGDPGKQVWQSYYYDTNTRRLTRSILDAEVAAPMQADVTLAQDPAGNITSVTDETVGQPVDRQCFEYDHLRRMTQAWTPTGACSAPKSTAGLGGPAPYWHEYAFDTSGNRATETRRAAASTTTRTYAYQVSKPHTLDSVTTTTTSGSATDTFGYDAAGNTTARHVGTANQVLDWDVLGKLTKITDGTRVTENVYAVGGTRLLRREPDATTLYLGAQEVRLAAGASVPTVTRYYSHGGGAVAMRQGTALRWLWSDHQSSAQIAVDASTMAVTKRRQLPYGAPRGTAAPTLAGDRGFVGGVRDSESGLTLLGARQYDPDNGRFLSVDPVMDLADPQQWNPYAYANQSPITFADPSGLTRVDALGYGTPLGNGNFFGKPGPSEYSEPSLPTPSGYKPYSPPKAKPATRHSQSVGSQTVWAPSTKIWLDAFLKASEQWEPKKLHCYAPEAPEDRNGGLCLSGAHMHANRFAQAMCEQPGIECSIDLDFAALTFRMADPGMMIAPGAGGSLEELGFNRRGAKMKPGGPTDMPPMPIKPFPDGTVGNNPIPKYAMVNGVPIARSDWNTRLSRQSQEKHLEGHTRYGGKGYMKSNADAQQVLDDFHSGKAEVLGKNSSGFLAVRTDSVVGYNHNPGAGYPHQPTNVFFIKGTTKVSVVPADPTWTP</sequence>
<evidence type="ECO:0000256" key="1">
    <source>
        <dbReference type="ARBA" id="ARBA00004613"/>
    </source>
</evidence>
<dbReference type="EMBL" id="BSSD01000001">
    <property type="protein sequence ID" value="GLW89523.1"/>
    <property type="molecule type" value="Genomic_DNA"/>
</dbReference>
<feature type="region of interest" description="Disordered" evidence="4">
    <location>
        <begin position="53"/>
        <end position="81"/>
    </location>
</feature>
<feature type="region of interest" description="Disordered" evidence="4">
    <location>
        <begin position="1646"/>
        <end position="1684"/>
    </location>
</feature>
<dbReference type="GO" id="GO:0005737">
    <property type="term" value="C:cytoplasm"/>
    <property type="evidence" value="ECO:0007669"/>
    <property type="project" value="InterPro"/>
</dbReference>
<reference evidence="6" key="1">
    <citation type="submission" date="2023-02" db="EMBL/GenBank/DDBJ databases">
        <title>Actinokineospora globicatena NBRC 15670.</title>
        <authorList>
            <person name="Ichikawa N."/>
            <person name="Sato H."/>
            <person name="Tonouchi N."/>
        </authorList>
    </citation>
    <scope>NUCLEOTIDE SEQUENCE</scope>
    <source>
        <strain evidence="6">NBRC 15670</strain>
    </source>
</reference>
<dbReference type="PANTHER" id="PTHR32305:SF17">
    <property type="entry name" value="TRNA NUCLEASE WAPA"/>
    <property type="match status" value="1"/>
</dbReference>
<dbReference type="InterPro" id="IPR022385">
    <property type="entry name" value="Rhs_assc_core"/>
</dbReference>
<dbReference type="NCBIfam" id="TIGR01643">
    <property type="entry name" value="YD_repeat_2x"/>
    <property type="match status" value="2"/>
</dbReference>
<dbReference type="InterPro" id="IPR050708">
    <property type="entry name" value="T6SS_VgrG/RHS"/>
</dbReference>
<dbReference type="Gene3D" id="2.180.10.10">
    <property type="entry name" value="RHS repeat-associated core"/>
    <property type="match status" value="2"/>
</dbReference>
<accession>A0A9W6V823</accession>
<dbReference type="InterPro" id="IPR001202">
    <property type="entry name" value="WW_dom"/>
</dbReference>
<dbReference type="NCBIfam" id="TIGR03696">
    <property type="entry name" value="Rhs_assc_core"/>
    <property type="match status" value="1"/>
</dbReference>